<feature type="compositionally biased region" description="Acidic residues" evidence="1">
    <location>
        <begin position="152"/>
        <end position="163"/>
    </location>
</feature>
<sequence>MKVRIRHLESGRYLCFDQVEFSQRQRIESKLIKYDKSAQKGNTFTLHMGEQSQFVQNVRIVKLVPASSIWEPIDNKQKDETRNQIKQDKKNWFESKRKSDNKEKNDDNKSNNEQDIQADDNYIIEKNTIINKQDKEKDKKDDDNSDSNDQSNLDDDSDSEQEESPIQIDYNNNSVGSNLLLHEALILPERRKGPLYQQTIWTINPHITASDIQQTLLNLLQSNKNSSNSTSDSNIP</sequence>
<dbReference type="AlphaFoldDB" id="A0A5J4R3N9"/>
<feature type="compositionally biased region" description="Basic and acidic residues" evidence="1">
    <location>
        <begin position="132"/>
        <end position="142"/>
    </location>
</feature>
<feature type="compositionally biased region" description="Basic and acidic residues" evidence="1">
    <location>
        <begin position="75"/>
        <end position="112"/>
    </location>
</feature>
<evidence type="ECO:0000313" key="2">
    <source>
        <dbReference type="EMBL" id="KAA6328526.1"/>
    </source>
</evidence>
<accession>A0A5J4R3N9</accession>
<protein>
    <submittedName>
        <fullName evidence="2">Uncharacterized protein</fullName>
    </submittedName>
</protein>
<gene>
    <name evidence="2" type="ORF">EZS28_053706</name>
</gene>
<organism evidence="2 3">
    <name type="scientific">Streblomastix strix</name>
    <dbReference type="NCBI Taxonomy" id="222440"/>
    <lineage>
        <taxon>Eukaryota</taxon>
        <taxon>Metamonada</taxon>
        <taxon>Preaxostyla</taxon>
        <taxon>Oxymonadida</taxon>
        <taxon>Streblomastigidae</taxon>
        <taxon>Streblomastix</taxon>
    </lineage>
</organism>
<evidence type="ECO:0000256" key="1">
    <source>
        <dbReference type="SAM" id="MobiDB-lite"/>
    </source>
</evidence>
<proteinExistence type="predicted"/>
<feature type="non-terminal residue" evidence="2">
    <location>
        <position position="236"/>
    </location>
</feature>
<dbReference type="Proteomes" id="UP000324800">
    <property type="component" value="Unassembled WGS sequence"/>
</dbReference>
<dbReference type="EMBL" id="SNRW01043300">
    <property type="protein sequence ID" value="KAA6328526.1"/>
    <property type="molecule type" value="Genomic_DNA"/>
</dbReference>
<feature type="region of interest" description="Disordered" evidence="1">
    <location>
        <begin position="75"/>
        <end position="173"/>
    </location>
</feature>
<reference evidence="2 3" key="1">
    <citation type="submission" date="2019-03" db="EMBL/GenBank/DDBJ databases">
        <title>Single cell metagenomics reveals metabolic interactions within the superorganism composed of flagellate Streblomastix strix and complex community of Bacteroidetes bacteria on its surface.</title>
        <authorList>
            <person name="Treitli S.C."/>
            <person name="Kolisko M."/>
            <person name="Husnik F."/>
            <person name="Keeling P."/>
            <person name="Hampl V."/>
        </authorList>
    </citation>
    <scope>NUCLEOTIDE SEQUENCE [LARGE SCALE GENOMIC DNA]</scope>
    <source>
        <strain evidence="2">ST1C</strain>
    </source>
</reference>
<comment type="caution">
    <text evidence="2">The sequence shown here is derived from an EMBL/GenBank/DDBJ whole genome shotgun (WGS) entry which is preliminary data.</text>
</comment>
<evidence type="ECO:0000313" key="3">
    <source>
        <dbReference type="Proteomes" id="UP000324800"/>
    </source>
</evidence>
<name>A0A5J4R3N9_9EUKA</name>